<evidence type="ECO:0000313" key="7">
    <source>
        <dbReference type="Proteomes" id="UP000199046"/>
    </source>
</evidence>
<dbReference type="NCBIfam" id="TIGR00012">
    <property type="entry name" value="L29"/>
    <property type="match status" value="1"/>
</dbReference>
<dbReference type="PROSITE" id="PS00579">
    <property type="entry name" value="RIBOSOMAL_L29"/>
    <property type="match status" value="1"/>
</dbReference>
<dbReference type="Pfam" id="PF00831">
    <property type="entry name" value="Ribosomal_L29"/>
    <property type="match status" value="1"/>
</dbReference>
<dbReference type="PANTHER" id="PTHR10916">
    <property type="entry name" value="60S RIBOSOMAL PROTEIN L35/50S RIBOSOMAL PROTEIN L29"/>
    <property type="match status" value="1"/>
</dbReference>
<sequence>MKAQELRDKSTEALNEQLFELLREQFNLRMQKATGQLSQNHLLKQVRRDIARVKTVLNEKVD</sequence>
<dbReference type="CDD" id="cd00427">
    <property type="entry name" value="Ribosomal_L29_HIP"/>
    <property type="match status" value="1"/>
</dbReference>
<dbReference type="STRING" id="402385.SAMN05421848_0705"/>
<keyword evidence="3 5" id="KW-0687">Ribonucleoprotein</keyword>
<dbReference type="OrthoDB" id="9815192at2"/>
<accession>A0A1I1HIP2</accession>
<evidence type="ECO:0000256" key="3">
    <source>
        <dbReference type="ARBA" id="ARBA00023274"/>
    </source>
</evidence>
<gene>
    <name evidence="5" type="primary">rpmC</name>
    <name evidence="6" type="ORF">SAMN05421848_0705</name>
</gene>
<protein>
    <recommendedName>
        <fullName evidence="4 5">Large ribosomal subunit protein uL29</fullName>
    </recommendedName>
</protein>
<evidence type="ECO:0000256" key="1">
    <source>
        <dbReference type="ARBA" id="ARBA00009254"/>
    </source>
</evidence>
<evidence type="ECO:0000256" key="2">
    <source>
        <dbReference type="ARBA" id="ARBA00022980"/>
    </source>
</evidence>
<name>A0A1I1HIP2_9GAMM</name>
<evidence type="ECO:0000256" key="4">
    <source>
        <dbReference type="ARBA" id="ARBA00035204"/>
    </source>
</evidence>
<dbReference type="InterPro" id="IPR018254">
    <property type="entry name" value="Ribosomal_uL29_CS"/>
</dbReference>
<dbReference type="RefSeq" id="WP_086620788.1">
    <property type="nucleotide sequence ID" value="NZ_FOLY01000002.1"/>
</dbReference>
<dbReference type="GO" id="GO:0022625">
    <property type="term" value="C:cytosolic large ribosomal subunit"/>
    <property type="evidence" value="ECO:0007669"/>
    <property type="project" value="TreeGrafter"/>
</dbReference>
<proteinExistence type="inferred from homology"/>
<dbReference type="Gene3D" id="1.10.287.310">
    <property type="match status" value="1"/>
</dbReference>
<organism evidence="6 7">
    <name type="scientific">Kushneria avicenniae</name>
    <dbReference type="NCBI Taxonomy" id="402385"/>
    <lineage>
        <taxon>Bacteria</taxon>
        <taxon>Pseudomonadati</taxon>
        <taxon>Pseudomonadota</taxon>
        <taxon>Gammaproteobacteria</taxon>
        <taxon>Oceanospirillales</taxon>
        <taxon>Halomonadaceae</taxon>
        <taxon>Kushneria</taxon>
    </lineage>
</organism>
<keyword evidence="2 5" id="KW-0689">Ribosomal protein</keyword>
<comment type="similarity">
    <text evidence="1 5">Belongs to the universal ribosomal protein uL29 family.</text>
</comment>
<keyword evidence="7" id="KW-1185">Reference proteome</keyword>
<evidence type="ECO:0000256" key="5">
    <source>
        <dbReference type="HAMAP-Rule" id="MF_00374"/>
    </source>
</evidence>
<dbReference type="Proteomes" id="UP000199046">
    <property type="component" value="Unassembled WGS sequence"/>
</dbReference>
<dbReference type="GO" id="GO:0003735">
    <property type="term" value="F:structural constituent of ribosome"/>
    <property type="evidence" value="ECO:0007669"/>
    <property type="project" value="InterPro"/>
</dbReference>
<dbReference type="InterPro" id="IPR001854">
    <property type="entry name" value="Ribosomal_uL29"/>
</dbReference>
<dbReference type="HAMAP" id="MF_00374">
    <property type="entry name" value="Ribosomal_uL29"/>
    <property type="match status" value="1"/>
</dbReference>
<reference evidence="7" key="1">
    <citation type="submission" date="2016-10" db="EMBL/GenBank/DDBJ databases">
        <authorList>
            <person name="Varghese N."/>
            <person name="Submissions S."/>
        </authorList>
    </citation>
    <scope>NUCLEOTIDE SEQUENCE [LARGE SCALE GENOMIC DNA]</scope>
    <source>
        <strain evidence="7">DSM 23439</strain>
    </source>
</reference>
<dbReference type="SUPFAM" id="SSF46561">
    <property type="entry name" value="Ribosomal protein L29 (L29p)"/>
    <property type="match status" value="1"/>
</dbReference>
<dbReference type="InterPro" id="IPR050063">
    <property type="entry name" value="Ribosomal_protein_uL29"/>
</dbReference>
<dbReference type="FunFam" id="1.10.287.310:FF:000001">
    <property type="entry name" value="50S ribosomal protein L29"/>
    <property type="match status" value="1"/>
</dbReference>
<dbReference type="AlphaFoldDB" id="A0A1I1HIP2"/>
<dbReference type="EMBL" id="FOLY01000002">
    <property type="protein sequence ID" value="SFC23686.1"/>
    <property type="molecule type" value="Genomic_DNA"/>
</dbReference>
<evidence type="ECO:0000313" key="6">
    <source>
        <dbReference type="EMBL" id="SFC23686.1"/>
    </source>
</evidence>
<dbReference type="PANTHER" id="PTHR10916:SF0">
    <property type="entry name" value="LARGE RIBOSOMAL SUBUNIT PROTEIN UL29C"/>
    <property type="match status" value="1"/>
</dbReference>
<dbReference type="GO" id="GO:0006412">
    <property type="term" value="P:translation"/>
    <property type="evidence" value="ECO:0007669"/>
    <property type="project" value="UniProtKB-UniRule"/>
</dbReference>
<dbReference type="InterPro" id="IPR036049">
    <property type="entry name" value="Ribosomal_uL29_sf"/>
</dbReference>